<keyword evidence="3" id="KW-1185">Reference proteome</keyword>
<reference evidence="3" key="1">
    <citation type="journal article" date="2019" name="Int. J. Syst. Evol. Microbiol.">
        <title>The Global Catalogue of Microorganisms (GCM) 10K type strain sequencing project: providing services to taxonomists for standard genome sequencing and annotation.</title>
        <authorList>
            <consortium name="The Broad Institute Genomics Platform"/>
            <consortium name="The Broad Institute Genome Sequencing Center for Infectious Disease"/>
            <person name="Wu L."/>
            <person name="Ma J."/>
        </authorList>
    </citation>
    <scope>NUCLEOTIDE SEQUENCE [LARGE SCALE GENOMIC DNA]</scope>
    <source>
        <strain evidence="3">JCM 17388</strain>
    </source>
</reference>
<dbReference type="InterPro" id="IPR024775">
    <property type="entry name" value="DinB-like"/>
</dbReference>
<evidence type="ECO:0000259" key="1">
    <source>
        <dbReference type="Pfam" id="PF12867"/>
    </source>
</evidence>
<dbReference type="Proteomes" id="UP001501251">
    <property type="component" value="Unassembled WGS sequence"/>
</dbReference>
<accession>A0ABP8BCE7</accession>
<gene>
    <name evidence="2" type="ORF">GCM10022252_60940</name>
</gene>
<evidence type="ECO:0000313" key="2">
    <source>
        <dbReference type="EMBL" id="GAA4203373.1"/>
    </source>
</evidence>
<comment type="caution">
    <text evidence="2">The sequence shown here is derived from an EMBL/GenBank/DDBJ whole genome shotgun (WGS) entry which is preliminary data.</text>
</comment>
<organism evidence="2 3">
    <name type="scientific">Streptosporangium oxazolinicum</name>
    <dbReference type="NCBI Taxonomy" id="909287"/>
    <lineage>
        <taxon>Bacteria</taxon>
        <taxon>Bacillati</taxon>
        <taxon>Actinomycetota</taxon>
        <taxon>Actinomycetes</taxon>
        <taxon>Streptosporangiales</taxon>
        <taxon>Streptosporangiaceae</taxon>
        <taxon>Streptosporangium</taxon>
    </lineage>
</organism>
<dbReference type="RefSeq" id="WP_344921574.1">
    <property type="nucleotide sequence ID" value="NZ_BAABAQ010000013.1"/>
</dbReference>
<sequence length="183" mass="20290">MTVPRVDLLIRQLDIAWALFEYHLKDLDDPACLWEPAPGCWTVRPDDGGRWVADWEVPEPDPAPVVSIGWLTWHIGFWWTTTLGHCFGSGAPEREEITWPGTAAATADWLRGLKDDWRAALLPLTDADLDSAARTAGLPWGQGQTLVDIAGWVTIELTKNVSEIGFVRHLHEAQGHEPGGPQV</sequence>
<name>A0ABP8BCE7_9ACTN</name>
<proteinExistence type="predicted"/>
<evidence type="ECO:0000313" key="3">
    <source>
        <dbReference type="Proteomes" id="UP001501251"/>
    </source>
</evidence>
<dbReference type="EMBL" id="BAABAQ010000013">
    <property type="protein sequence ID" value="GAA4203373.1"/>
    <property type="molecule type" value="Genomic_DNA"/>
</dbReference>
<feature type="domain" description="DinB-like" evidence="1">
    <location>
        <begin position="12"/>
        <end position="161"/>
    </location>
</feature>
<dbReference type="Pfam" id="PF12867">
    <property type="entry name" value="DinB_2"/>
    <property type="match status" value="1"/>
</dbReference>
<protein>
    <submittedName>
        <fullName evidence="2">DinB family protein</fullName>
    </submittedName>
</protein>
<dbReference type="SUPFAM" id="SSF109854">
    <property type="entry name" value="DinB/YfiT-like putative metalloenzymes"/>
    <property type="match status" value="1"/>
</dbReference>
<dbReference type="InterPro" id="IPR034660">
    <property type="entry name" value="DinB/YfiT-like"/>
</dbReference>